<protein>
    <submittedName>
        <fullName evidence="1">Uncharacterized protein</fullName>
    </submittedName>
</protein>
<evidence type="ECO:0000313" key="2">
    <source>
        <dbReference type="Proteomes" id="UP000029736"/>
    </source>
</evidence>
<keyword evidence="2" id="KW-1185">Reference proteome</keyword>
<organism evidence="1 2">
    <name type="scientific">Phaeodactylibacter xiamenensis</name>
    <dbReference type="NCBI Taxonomy" id="1524460"/>
    <lineage>
        <taxon>Bacteria</taxon>
        <taxon>Pseudomonadati</taxon>
        <taxon>Bacteroidota</taxon>
        <taxon>Saprospiria</taxon>
        <taxon>Saprospirales</taxon>
        <taxon>Haliscomenobacteraceae</taxon>
        <taxon>Phaeodactylibacter</taxon>
    </lineage>
</organism>
<accession>A0A098RZF9</accession>
<dbReference type="Proteomes" id="UP000029736">
    <property type="component" value="Unassembled WGS sequence"/>
</dbReference>
<dbReference type="RefSeq" id="WP_044228172.1">
    <property type="nucleotide sequence ID" value="NZ_JBKAGJ010000004.1"/>
</dbReference>
<gene>
    <name evidence="1" type="ORF">IX84_27375</name>
</gene>
<evidence type="ECO:0000313" key="1">
    <source>
        <dbReference type="EMBL" id="KGE85246.1"/>
    </source>
</evidence>
<dbReference type="OrthoDB" id="893215at2"/>
<name>A0A098RZF9_9BACT</name>
<comment type="caution">
    <text evidence="1">The sequence shown here is derived from an EMBL/GenBank/DDBJ whole genome shotgun (WGS) entry which is preliminary data.</text>
</comment>
<dbReference type="STRING" id="1524460.IX84_27375"/>
<dbReference type="AlphaFoldDB" id="A0A098RZF9"/>
<dbReference type="EMBL" id="JPOS01000090">
    <property type="protein sequence ID" value="KGE85246.1"/>
    <property type="molecule type" value="Genomic_DNA"/>
</dbReference>
<reference evidence="1 2" key="1">
    <citation type="journal article" date="2014" name="Int. J. Syst. Evol. Microbiol.">
        <title>Phaeodactylibacter xiamenensis gen. nov., sp. nov., a member of the family Saprospiraceae isolated from the marine alga Phaeodactylum tricornutum.</title>
        <authorList>
            <person name="Chen Z.Jr."/>
            <person name="Lei X."/>
            <person name="Lai Q."/>
            <person name="Li Y."/>
            <person name="Zhang B."/>
            <person name="Zhang J."/>
            <person name="Zhang H."/>
            <person name="Yang L."/>
            <person name="Zheng W."/>
            <person name="Tian Y."/>
            <person name="Yu Z."/>
            <person name="Xu H.Jr."/>
            <person name="Zheng T."/>
        </authorList>
    </citation>
    <scope>NUCLEOTIDE SEQUENCE [LARGE SCALE GENOMIC DNA]</scope>
    <source>
        <strain evidence="1 2">KD52</strain>
    </source>
</reference>
<proteinExistence type="predicted"/>
<sequence length="152" mass="16930">MKSTFLDFHLFPVPEQAQPKNGVKGAGDKGIWVWYEAEVAQQEEIEGFLAKVFGAAKIDLAQQAKHICLTKEESISFSRVEGSKTAKFVFLFGVSGKRLGLHFQLQPYQPVQFGAATFILTDSIADIFEERQAGGKEKSGQLWRTLKACFNV</sequence>